<evidence type="ECO:0000259" key="2">
    <source>
        <dbReference type="PROSITE" id="PS50968"/>
    </source>
</evidence>
<name>A0A2G1WEK7_9EURY</name>
<evidence type="ECO:0000313" key="3">
    <source>
        <dbReference type="EMBL" id="PHQ37413.1"/>
    </source>
</evidence>
<dbReference type="Proteomes" id="UP000222824">
    <property type="component" value="Unassembled WGS sequence"/>
</dbReference>
<dbReference type="SUPFAM" id="SSF51230">
    <property type="entry name" value="Single hybrid motif"/>
    <property type="match status" value="1"/>
</dbReference>
<dbReference type="RefSeq" id="WP_099256803.1">
    <property type="nucleotide sequence ID" value="NZ_NHOA01000156.1"/>
</dbReference>
<dbReference type="InterPro" id="IPR011053">
    <property type="entry name" value="Single_hybrid_motif"/>
</dbReference>
<feature type="domain" description="Lipoyl-binding" evidence="2">
    <location>
        <begin position="15"/>
        <end position="93"/>
    </location>
</feature>
<dbReference type="Gene3D" id="2.40.50.100">
    <property type="match status" value="1"/>
</dbReference>
<keyword evidence="1" id="KW-0450">Lipoyl</keyword>
<keyword evidence="4" id="KW-1185">Reference proteome</keyword>
<dbReference type="InterPro" id="IPR003016">
    <property type="entry name" value="2-oxoA_DH_lipoyl-BS"/>
</dbReference>
<reference evidence="3 4" key="1">
    <citation type="journal article" date="2014" name="Front. Microbiol.">
        <title>Population and genomic analysis of the genus Halorubrum.</title>
        <authorList>
            <person name="Fullmer M.S."/>
            <person name="Soucy S.M."/>
            <person name="Swithers K.S."/>
            <person name="Makkay A.M."/>
            <person name="Wheeler R."/>
            <person name="Ventosa A."/>
            <person name="Gogarten J.P."/>
            <person name="Papke R.T."/>
        </authorList>
    </citation>
    <scope>NUCLEOTIDE SEQUENCE [LARGE SCALE GENOMIC DNA]</scope>
    <source>
        <strain evidence="3 4">C49</strain>
    </source>
</reference>
<sequence length="95" mass="10134">MPDRQRAADGGSGVRVAVRATGDWEADVDEDEGILVDWFAREGRSVEAGDTLCEIQVEKVSVDIQAPAAGTLDEIVVGEDDAFAIGETLGWIQSE</sequence>
<evidence type="ECO:0000256" key="1">
    <source>
        <dbReference type="ARBA" id="ARBA00022823"/>
    </source>
</evidence>
<protein>
    <submittedName>
        <fullName evidence="3">Biotin attachment protein</fullName>
    </submittedName>
</protein>
<comment type="caution">
    <text evidence="3">The sequence shown here is derived from an EMBL/GenBank/DDBJ whole genome shotgun (WGS) entry which is preliminary data.</text>
</comment>
<proteinExistence type="predicted"/>
<dbReference type="PROSITE" id="PS00189">
    <property type="entry name" value="LIPOYL"/>
    <property type="match status" value="1"/>
</dbReference>
<evidence type="ECO:0000313" key="4">
    <source>
        <dbReference type="Proteomes" id="UP000222824"/>
    </source>
</evidence>
<accession>A0A2G1WEK7</accession>
<gene>
    <name evidence="3" type="ORF">DJ69_17105</name>
</gene>
<dbReference type="InterPro" id="IPR000089">
    <property type="entry name" value="Biotin_lipoyl"/>
</dbReference>
<dbReference type="CDD" id="cd06849">
    <property type="entry name" value="lipoyl_domain"/>
    <property type="match status" value="1"/>
</dbReference>
<dbReference type="OrthoDB" id="161307at2157"/>
<dbReference type="Pfam" id="PF00364">
    <property type="entry name" value="Biotin_lipoyl"/>
    <property type="match status" value="1"/>
</dbReference>
<dbReference type="PROSITE" id="PS50968">
    <property type="entry name" value="BIOTINYL_LIPOYL"/>
    <property type="match status" value="1"/>
</dbReference>
<dbReference type="AlphaFoldDB" id="A0A2G1WEK7"/>
<dbReference type="EMBL" id="NHOA01000156">
    <property type="protein sequence ID" value="PHQ37413.1"/>
    <property type="molecule type" value="Genomic_DNA"/>
</dbReference>
<organism evidence="3 4">
    <name type="scientific">Halorubrum persicum</name>
    <dbReference type="NCBI Taxonomy" id="1383844"/>
    <lineage>
        <taxon>Archaea</taxon>
        <taxon>Methanobacteriati</taxon>
        <taxon>Methanobacteriota</taxon>
        <taxon>Stenosarchaea group</taxon>
        <taxon>Halobacteria</taxon>
        <taxon>Halobacteriales</taxon>
        <taxon>Haloferacaceae</taxon>
        <taxon>Halorubrum</taxon>
    </lineage>
</organism>